<name>A0A7X2IPC8_9BURK</name>
<dbReference type="InterPro" id="IPR004305">
    <property type="entry name" value="Thiaminase-2/PQQC"/>
</dbReference>
<dbReference type="Pfam" id="PF03070">
    <property type="entry name" value="TENA_THI-4"/>
    <property type="match status" value="1"/>
</dbReference>
<keyword evidence="1 3" id="KW-0884">PQQ biosynthesis</keyword>
<dbReference type="Gene3D" id="1.20.910.10">
    <property type="entry name" value="Heme oxygenase-like"/>
    <property type="match status" value="1"/>
</dbReference>
<comment type="similarity">
    <text evidence="3">Belongs to the PqqC family.</text>
</comment>
<dbReference type="InterPro" id="IPR039068">
    <property type="entry name" value="PqqC-like"/>
</dbReference>
<dbReference type="PANTHER" id="PTHR40279">
    <property type="entry name" value="PQQC-LIKE PROTEIN"/>
    <property type="match status" value="1"/>
</dbReference>
<dbReference type="SUPFAM" id="SSF48613">
    <property type="entry name" value="Heme oxygenase-like"/>
    <property type="match status" value="1"/>
</dbReference>
<organism evidence="5 6">
    <name type="scientific">Pseudoduganella rivuli</name>
    <dbReference type="NCBI Taxonomy" id="2666085"/>
    <lineage>
        <taxon>Bacteria</taxon>
        <taxon>Pseudomonadati</taxon>
        <taxon>Pseudomonadota</taxon>
        <taxon>Betaproteobacteria</taxon>
        <taxon>Burkholderiales</taxon>
        <taxon>Oxalobacteraceae</taxon>
        <taxon>Telluria group</taxon>
        <taxon>Pseudoduganella</taxon>
    </lineage>
</organism>
<dbReference type="NCBIfam" id="TIGR02111">
    <property type="entry name" value="PQQ_syn_pqqC"/>
    <property type="match status" value="1"/>
</dbReference>
<evidence type="ECO:0000313" key="5">
    <source>
        <dbReference type="EMBL" id="MRV73193.1"/>
    </source>
</evidence>
<accession>A0A7X2IPC8</accession>
<dbReference type="UniPathway" id="UPA00539"/>
<evidence type="ECO:0000256" key="1">
    <source>
        <dbReference type="ARBA" id="ARBA00022905"/>
    </source>
</evidence>
<dbReference type="GO" id="GO:0018189">
    <property type="term" value="P:pyrroloquinoline quinone biosynthetic process"/>
    <property type="evidence" value="ECO:0007669"/>
    <property type="project" value="UniProtKB-UniRule"/>
</dbReference>
<comment type="catalytic activity">
    <reaction evidence="3">
        <text>6-(2-amino-2-carboxyethyl)-7,8-dioxo-1,2,3,4,7,8-hexahydroquinoline-2,4-dicarboxylate + 3 O2 = pyrroloquinoline quinone + 2 H2O2 + 2 H2O + H(+)</text>
        <dbReference type="Rhea" id="RHEA:10692"/>
        <dbReference type="ChEBI" id="CHEBI:15377"/>
        <dbReference type="ChEBI" id="CHEBI:15378"/>
        <dbReference type="ChEBI" id="CHEBI:15379"/>
        <dbReference type="ChEBI" id="CHEBI:16240"/>
        <dbReference type="ChEBI" id="CHEBI:58442"/>
        <dbReference type="ChEBI" id="CHEBI:58778"/>
        <dbReference type="EC" id="1.3.3.11"/>
    </reaction>
</comment>
<evidence type="ECO:0000259" key="4">
    <source>
        <dbReference type="Pfam" id="PF03070"/>
    </source>
</evidence>
<comment type="caution">
    <text evidence="5">The sequence shown here is derived from an EMBL/GenBank/DDBJ whole genome shotgun (WGS) entry which is preliminary data.</text>
</comment>
<evidence type="ECO:0000313" key="6">
    <source>
        <dbReference type="Proteomes" id="UP000446768"/>
    </source>
</evidence>
<dbReference type="RefSeq" id="WP_154375509.1">
    <property type="nucleotide sequence ID" value="NZ_WKJJ01000009.1"/>
</dbReference>
<evidence type="ECO:0000256" key="3">
    <source>
        <dbReference type="HAMAP-Rule" id="MF_00654"/>
    </source>
</evidence>
<keyword evidence="2 3" id="KW-0560">Oxidoreductase</keyword>
<proteinExistence type="inferred from homology"/>
<protein>
    <recommendedName>
        <fullName evidence="3">Pyrroloquinoline-quinone synthase</fullName>
        <ecNumber evidence="3">1.3.3.11</ecNumber>
    </recommendedName>
    <alternativeName>
        <fullName evidence="3">Coenzyme PQQ synthesis protein C</fullName>
    </alternativeName>
    <alternativeName>
        <fullName evidence="3">Pyrroloquinoline quinone biosynthesis protein C</fullName>
    </alternativeName>
</protein>
<gene>
    <name evidence="3 5" type="primary">pqqC</name>
    <name evidence="5" type="ORF">GJ700_15895</name>
</gene>
<feature type="domain" description="Thiaminase-2/PQQC" evidence="4">
    <location>
        <begin position="24"/>
        <end position="223"/>
    </location>
</feature>
<dbReference type="Proteomes" id="UP000446768">
    <property type="component" value="Unassembled WGS sequence"/>
</dbReference>
<dbReference type="EMBL" id="WKJJ01000009">
    <property type="protein sequence ID" value="MRV73193.1"/>
    <property type="molecule type" value="Genomic_DNA"/>
</dbReference>
<dbReference type="GO" id="GO:0033732">
    <property type="term" value="F:pyrroloquinoline-quinone synthase activity"/>
    <property type="evidence" value="ECO:0007669"/>
    <property type="project" value="UniProtKB-EC"/>
</dbReference>
<comment type="pathway">
    <text evidence="3">Cofactor biosynthesis; pyrroloquinoline quinone biosynthesis.</text>
</comment>
<dbReference type="AlphaFoldDB" id="A0A7X2IPC8"/>
<reference evidence="5 6" key="1">
    <citation type="submission" date="2019-11" db="EMBL/GenBank/DDBJ databases">
        <title>Novel species isolated from a subtropical stream in China.</title>
        <authorList>
            <person name="Lu H."/>
        </authorList>
    </citation>
    <scope>NUCLEOTIDE SEQUENCE [LARGE SCALE GENOMIC DNA]</scope>
    <source>
        <strain evidence="5 6">FT92W</strain>
    </source>
</reference>
<dbReference type="PANTHER" id="PTHR40279:SF3">
    <property type="entry name" value="4-AMINOBENZOATE SYNTHASE"/>
    <property type="match status" value="1"/>
</dbReference>
<sequence length="233" mass="27176">MSTLPPWDPATFTERLLAKGNRYHIHHPFNVRMQQGLLRPEQIRGWVANRFYYQVCIPQKDAAIMANCPDRETRRRWRQRIVDHDGDETNEGGIEAWVRLGVAVGLTRDELWSQQHVLPGVRFAVDAYVNFARQAPWQEAVCSSLTEMFAPKIHKDRLASWPQNYPWIEPDGLQYFRSRISLAERDVEHGLETTLAHFTTREQQLRALDILQFKLDVLWSMMDAIELAYGECG</sequence>
<dbReference type="InterPro" id="IPR011845">
    <property type="entry name" value="PqqC"/>
</dbReference>
<keyword evidence="6" id="KW-1185">Reference proteome</keyword>
<dbReference type="InterPro" id="IPR016084">
    <property type="entry name" value="Haem_Oase-like_multi-hlx"/>
</dbReference>
<dbReference type="EC" id="1.3.3.11" evidence="3"/>
<dbReference type="HAMAP" id="MF_00654">
    <property type="entry name" value="PQQ_syn_PqqC"/>
    <property type="match status" value="1"/>
</dbReference>
<evidence type="ECO:0000256" key="2">
    <source>
        <dbReference type="ARBA" id="ARBA00023002"/>
    </source>
</evidence>
<comment type="function">
    <text evidence="3">Ring cyclization and eight-electron oxidation of 3a-(2-amino-2-carboxyethyl)-4,5-dioxo-4,5,6,7,8,9-hexahydroquinoline-7,9-dicarboxylic-acid to PQQ.</text>
</comment>